<evidence type="ECO:0000313" key="3">
    <source>
        <dbReference type="Proteomes" id="UP000620327"/>
    </source>
</evidence>
<organism evidence="2 3">
    <name type="scientific">Dysosmobacter segnis</name>
    <dbReference type="NCBI Taxonomy" id="2763042"/>
    <lineage>
        <taxon>Bacteria</taxon>
        <taxon>Bacillati</taxon>
        <taxon>Bacillota</taxon>
        <taxon>Clostridia</taxon>
        <taxon>Eubacteriales</taxon>
        <taxon>Oscillospiraceae</taxon>
        <taxon>Dysosmobacter</taxon>
    </lineage>
</organism>
<accession>A0A923MEY1</accession>
<evidence type="ECO:0000256" key="1">
    <source>
        <dbReference type="SAM" id="Coils"/>
    </source>
</evidence>
<protein>
    <submittedName>
        <fullName evidence="2">Uncharacterized protein</fullName>
    </submittedName>
</protein>
<dbReference type="AlphaFoldDB" id="A0A923MEY1"/>
<dbReference type="Proteomes" id="UP000620327">
    <property type="component" value="Unassembled WGS sequence"/>
</dbReference>
<reference evidence="2" key="1">
    <citation type="submission" date="2020-08" db="EMBL/GenBank/DDBJ databases">
        <title>Genome public.</title>
        <authorList>
            <person name="Liu C."/>
            <person name="Sun Q."/>
        </authorList>
    </citation>
    <scope>NUCLEOTIDE SEQUENCE</scope>
    <source>
        <strain evidence="2">BX15</strain>
    </source>
</reference>
<name>A0A923MEY1_9FIRM</name>
<keyword evidence="3" id="KW-1185">Reference proteome</keyword>
<proteinExistence type="predicted"/>
<sequence>MRFRKNAVPVPVTRDLLQEKQTEVARLARQASEAVDIVTRTMNELEGINQQIDNDLAEIDAYSKELAATRATMSQQRKNNTAIIANFAKLLDTSPAESVSE</sequence>
<comment type="caution">
    <text evidence="2">The sequence shown here is derived from an EMBL/GenBank/DDBJ whole genome shotgun (WGS) entry which is preliminary data.</text>
</comment>
<evidence type="ECO:0000313" key="2">
    <source>
        <dbReference type="EMBL" id="MBC5769470.1"/>
    </source>
</evidence>
<dbReference type="EMBL" id="JACOQI010000002">
    <property type="protein sequence ID" value="MBC5769470.1"/>
    <property type="molecule type" value="Genomic_DNA"/>
</dbReference>
<keyword evidence="1" id="KW-0175">Coiled coil</keyword>
<dbReference type="RefSeq" id="WP_187013817.1">
    <property type="nucleotide sequence ID" value="NZ_JACOQI010000002.1"/>
</dbReference>
<feature type="coiled-coil region" evidence="1">
    <location>
        <begin position="45"/>
        <end position="79"/>
    </location>
</feature>
<gene>
    <name evidence="2" type="ORF">H8Z83_03910</name>
</gene>